<keyword evidence="2" id="KW-0614">Plasmid</keyword>
<dbReference type="RefSeq" id="WP_032071990.1">
    <property type="nucleotide sequence ID" value="NC_025128.1"/>
</dbReference>
<reference evidence="2" key="1">
    <citation type="journal article" date="2014" name="Genome Announc.">
        <title>Complete Nucleotide Sequence of pVv01, a P1-Like Plasmid Prophage of Vibrio vulnificus.</title>
        <authorList>
            <person name="Hammerl J.A."/>
            <person name="Klevanskaa K."/>
            <person name="Strauch E."/>
            <person name="Hertwig S."/>
        </authorList>
    </citation>
    <scope>NUCLEOTIDE SEQUENCE</scope>
    <source>
        <strain evidence="2">48/10</strain>
    </source>
</reference>
<reference evidence="2" key="2">
    <citation type="submission" date="2014-01" db="EMBL/GenBank/DDBJ databases">
        <authorList>
            <person name="Hammerl J."/>
        </authorList>
    </citation>
    <scope>NUCLEOTIDE SEQUENCE</scope>
    <source>
        <strain evidence="2">48/10</strain>
        <plasmid evidence="2">p48/10</plasmid>
    </source>
</reference>
<geneLocation type="plasmid" evidence="2">
    <name>p48/10</name>
</geneLocation>
<protein>
    <submittedName>
        <fullName evidence="2">Uncharacterized protein</fullName>
    </submittedName>
</protein>
<name>A0AAI8ZLH7_VIBVL</name>
<organism evidence="2">
    <name type="scientific">Vibrio vulnificus</name>
    <dbReference type="NCBI Taxonomy" id="672"/>
    <lineage>
        <taxon>Bacteria</taxon>
        <taxon>Pseudomonadati</taxon>
        <taxon>Pseudomonadota</taxon>
        <taxon>Gammaproteobacteria</taxon>
        <taxon>Vibrionales</taxon>
        <taxon>Vibrionaceae</taxon>
        <taxon>Vibrio</taxon>
    </lineage>
</organism>
<dbReference type="AlphaFoldDB" id="A0AAI8ZLH7"/>
<evidence type="ECO:0000256" key="1">
    <source>
        <dbReference type="SAM" id="MobiDB-lite"/>
    </source>
</evidence>
<proteinExistence type="predicted"/>
<feature type="region of interest" description="Disordered" evidence="1">
    <location>
        <begin position="75"/>
        <end position="110"/>
    </location>
</feature>
<accession>A0AAI8ZLH7</accession>
<feature type="compositionally biased region" description="Basic and acidic residues" evidence="1">
    <location>
        <begin position="94"/>
        <end position="107"/>
    </location>
</feature>
<dbReference type="EMBL" id="HG803186">
    <property type="protein sequence ID" value="CDM12468.1"/>
    <property type="molecule type" value="Genomic_DNA"/>
</dbReference>
<sequence length="134" mass="14730">MKPTVVIVCLVGAALLGVIGTQQWSIGSLEESLKKKSEDYVLLAQSNEQLQASLTSTEKRLGQAKRDLEVERGISAKRERDLTDNVSQLSSNQEKLRQELERERENGSKAAECMDLDMPDGVIRLLDPTSSNGG</sequence>
<evidence type="ECO:0000313" key="2">
    <source>
        <dbReference type="EMBL" id="CDM12468.1"/>
    </source>
</evidence>